<keyword evidence="3" id="KW-1185">Reference proteome</keyword>
<feature type="signal peptide" evidence="1">
    <location>
        <begin position="1"/>
        <end position="17"/>
    </location>
</feature>
<feature type="chain" id="PRO_5024279687" description="Phylloplanin-like" evidence="1">
    <location>
        <begin position="18"/>
        <end position="153"/>
    </location>
</feature>
<dbReference type="PANTHER" id="PTHR34458">
    <property type="entry name" value="POLLEN OLE E 1 ALLERGEN AND EXTENSIN FAMILY PROTEIN-RELATED"/>
    <property type="match status" value="1"/>
</dbReference>
<keyword evidence="1" id="KW-0732">Signal</keyword>
<dbReference type="AlphaFoldDB" id="A0A5N6RG89"/>
<accession>A0A5N6RG89</accession>
<organism evidence="2 3">
    <name type="scientific">Carpinus fangiana</name>
    <dbReference type="NCBI Taxonomy" id="176857"/>
    <lineage>
        <taxon>Eukaryota</taxon>
        <taxon>Viridiplantae</taxon>
        <taxon>Streptophyta</taxon>
        <taxon>Embryophyta</taxon>
        <taxon>Tracheophyta</taxon>
        <taxon>Spermatophyta</taxon>
        <taxon>Magnoliopsida</taxon>
        <taxon>eudicotyledons</taxon>
        <taxon>Gunneridae</taxon>
        <taxon>Pentapetalae</taxon>
        <taxon>rosids</taxon>
        <taxon>fabids</taxon>
        <taxon>Fagales</taxon>
        <taxon>Betulaceae</taxon>
        <taxon>Carpinus</taxon>
    </lineage>
</organism>
<protein>
    <recommendedName>
        <fullName evidence="4">Phylloplanin-like</fullName>
    </recommendedName>
</protein>
<evidence type="ECO:0000256" key="1">
    <source>
        <dbReference type="SAM" id="SignalP"/>
    </source>
</evidence>
<dbReference type="EMBL" id="CM017326">
    <property type="protein sequence ID" value="KAE8076781.1"/>
    <property type="molecule type" value="Genomic_DNA"/>
</dbReference>
<name>A0A5N6RG89_9ROSI</name>
<sequence length="153" mass="15550">MALKLALFVFVVIAAVAAPLSKAQSQTTTGLVGLIRINGTVFCSLNGNIGANSTVFPNALVQLRCGAGNIVLSIGITNGSGVFVILLLDPLGLIAPTVVPNCKLVVATPLSTCKASLPMMGTLQSPLQLVGTTSGLIPVTNFKPAGFVYNPAT</sequence>
<dbReference type="InterPro" id="IPR040404">
    <property type="entry name" value="Phylloplanin-like"/>
</dbReference>
<evidence type="ECO:0000313" key="3">
    <source>
        <dbReference type="Proteomes" id="UP000327013"/>
    </source>
</evidence>
<proteinExistence type="predicted"/>
<dbReference type="OrthoDB" id="905355at2759"/>
<evidence type="ECO:0008006" key="4">
    <source>
        <dbReference type="Google" id="ProtNLM"/>
    </source>
</evidence>
<dbReference type="Proteomes" id="UP000327013">
    <property type="component" value="Chromosome 6"/>
</dbReference>
<reference evidence="2 3" key="1">
    <citation type="submission" date="2019-06" db="EMBL/GenBank/DDBJ databases">
        <title>A chromosomal-level reference genome of Carpinus fangiana (Coryloideae, Betulaceae).</title>
        <authorList>
            <person name="Yang X."/>
            <person name="Wang Z."/>
            <person name="Zhang L."/>
            <person name="Hao G."/>
            <person name="Liu J."/>
            <person name="Yang Y."/>
        </authorList>
    </citation>
    <scope>NUCLEOTIDE SEQUENCE [LARGE SCALE GENOMIC DNA]</scope>
    <source>
        <strain evidence="2">Cfa_2016G</strain>
        <tissue evidence="2">Leaf</tissue>
    </source>
</reference>
<dbReference type="PANTHER" id="PTHR34458:SF5">
    <property type="entry name" value="POLLEN OLE E 1 ALLERGEN AND EXTENSIN FAMILY PROTEIN"/>
    <property type="match status" value="1"/>
</dbReference>
<evidence type="ECO:0000313" key="2">
    <source>
        <dbReference type="EMBL" id="KAE8076781.1"/>
    </source>
</evidence>
<gene>
    <name evidence="2" type="ORF">FH972_015408</name>
</gene>